<dbReference type="EC" id="2.3.1.8" evidence="3"/>
<evidence type="ECO:0000256" key="1">
    <source>
        <dbReference type="ARBA" id="ARBA00000705"/>
    </source>
</evidence>
<dbReference type="NCBIfam" id="NF007233">
    <property type="entry name" value="PRK09653.1"/>
    <property type="match status" value="1"/>
</dbReference>
<dbReference type="InterPro" id="IPR004614">
    <property type="entry name" value="P_AcTrfase"/>
</dbReference>
<evidence type="ECO:0000256" key="2">
    <source>
        <dbReference type="ARBA" id="ARBA00004989"/>
    </source>
</evidence>
<dbReference type="EMBL" id="CP116394">
    <property type="protein sequence ID" value="WCE46556.1"/>
    <property type="molecule type" value="Genomic_DNA"/>
</dbReference>
<sequence>MQTVTVTLEANLYEEKFMTRIHVLPVDTSYSVSPIADKIAQKLQSTPARPYAEGEWYTQATALRAKATPALQDALVVDGSVAAPVAGLSLLGVQAGVAADDSATVLLVVNEAANADQAIAAATKVVEDAHAAVSAVLVIGGEASVEGVKVFTSADEQISDELAEELAGLTKASGSGVVTPGAFKAGFIKQAKSELRTIVLPEPDDLRVLQAAANVLEMGTANLVLLGEEAEIKAAAEKEGLDISAAQIVSPKDPERIDRYAQILYEARKHKGVDLEKAKSMLADVSYFGTLMIAAGEADGMVSGAVHTTAETIRPALQIIKTKPGTSTVSGSFFVLLEDRVQLYADCAVTIDPTSDQLVDIAAASADTAKSFGMDPKVALISYSTGDSGKGPTVDKVKEAMAKIKETHPELVVDGPLQFDAAFDPTVAAKKRPGSPVAGQANVFVFVNLDQGNCTYKAVQRTAGATAIGPVLQGMKKPVNDLSRGATVDDIVNTIVLTAIQAQEK</sequence>
<dbReference type="AlphaFoldDB" id="A0AB38XQH3"/>
<dbReference type="Proteomes" id="UP001211044">
    <property type="component" value="Chromosome"/>
</dbReference>
<comment type="pathway">
    <text evidence="2">Metabolic intermediate biosynthesis; acetyl-CoA biosynthesis; acetyl-CoA from acetate: step 2/2.</text>
</comment>
<keyword evidence="6 9" id="KW-0012">Acyltransferase</keyword>
<name>A0AB38XQH3_9ACTO</name>
<keyword evidence="5 9" id="KW-0808">Transferase</keyword>
<dbReference type="InterPro" id="IPR050500">
    <property type="entry name" value="Phos_Acetyltrans/Butyryltrans"/>
</dbReference>
<dbReference type="KEGG" id="wne:PIG85_02630"/>
<evidence type="ECO:0000259" key="8">
    <source>
        <dbReference type="Pfam" id="PF01515"/>
    </source>
</evidence>
<dbReference type="PANTHER" id="PTHR43356">
    <property type="entry name" value="PHOSPHATE ACETYLTRANSFERASE"/>
    <property type="match status" value="1"/>
</dbReference>
<feature type="domain" description="Phosphate acetyl/butaryl transferase" evidence="8">
    <location>
        <begin position="187"/>
        <end position="499"/>
    </location>
</feature>
<comment type="catalytic activity">
    <reaction evidence="1">
        <text>acetyl-CoA + phosphate = acetyl phosphate + CoA</text>
        <dbReference type="Rhea" id="RHEA:19521"/>
        <dbReference type="ChEBI" id="CHEBI:22191"/>
        <dbReference type="ChEBI" id="CHEBI:43474"/>
        <dbReference type="ChEBI" id="CHEBI:57287"/>
        <dbReference type="ChEBI" id="CHEBI:57288"/>
        <dbReference type="EC" id="2.3.1.8"/>
    </reaction>
</comment>
<evidence type="ECO:0000256" key="3">
    <source>
        <dbReference type="ARBA" id="ARBA00012707"/>
    </source>
</evidence>
<dbReference type="RefSeq" id="WP_051004218.1">
    <property type="nucleotide sequence ID" value="NZ_CP116394.1"/>
</dbReference>
<dbReference type="SUPFAM" id="SSF53659">
    <property type="entry name" value="Isocitrate/Isopropylmalate dehydrogenase-like"/>
    <property type="match status" value="1"/>
</dbReference>
<dbReference type="GO" id="GO:0008959">
    <property type="term" value="F:phosphate acetyltransferase activity"/>
    <property type="evidence" value="ECO:0007669"/>
    <property type="project" value="UniProtKB-EC"/>
</dbReference>
<dbReference type="InterPro" id="IPR042113">
    <property type="entry name" value="P_AcTrfase_dom1"/>
</dbReference>
<evidence type="ECO:0000256" key="7">
    <source>
        <dbReference type="ARBA" id="ARBA00031108"/>
    </source>
</evidence>
<evidence type="ECO:0000313" key="10">
    <source>
        <dbReference type="Proteomes" id="UP001211044"/>
    </source>
</evidence>
<dbReference type="NCBIfam" id="NF004167">
    <property type="entry name" value="PRK05632.1"/>
    <property type="match status" value="1"/>
</dbReference>
<evidence type="ECO:0000256" key="4">
    <source>
        <dbReference type="ARBA" id="ARBA00021528"/>
    </source>
</evidence>
<evidence type="ECO:0000256" key="5">
    <source>
        <dbReference type="ARBA" id="ARBA00022679"/>
    </source>
</evidence>
<dbReference type="NCBIfam" id="TIGR00651">
    <property type="entry name" value="pta"/>
    <property type="match status" value="1"/>
</dbReference>
<dbReference type="InterPro" id="IPR042112">
    <property type="entry name" value="P_AcTrfase_dom2"/>
</dbReference>
<dbReference type="PANTHER" id="PTHR43356:SF3">
    <property type="entry name" value="PHOSPHATE ACETYLTRANSFERASE"/>
    <property type="match status" value="1"/>
</dbReference>
<reference evidence="9" key="1">
    <citation type="submission" date="2023-01" db="EMBL/GenBank/DDBJ databases">
        <title>Comparative Genomic Analysis of the Clinically-Derived Winkia Strain NY0527 Provides Evidence into the Taxonomic Reassignment of Winkia neuii and Characterizes Their Virulence Traits.</title>
        <authorList>
            <person name="Cai X."/>
            <person name="Peng Y."/>
            <person name="Li M."/>
            <person name="Qiu Y."/>
            <person name="Wang Y."/>
            <person name="Xu L."/>
            <person name="Hou Q."/>
        </authorList>
    </citation>
    <scope>NUCLEOTIDE SEQUENCE</scope>
    <source>
        <strain evidence="9">NY0527</strain>
    </source>
</reference>
<accession>A0AB38XQH3</accession>
<dbReference type="Pfam" id="PF01515">
    <property type="entry name" value="PTA_PTB"/>
    <property type="match status" value="1"/>
</dbReference>
<gene>
    <name evidence="9" type="primary">pta</name>
    <name evidence="9" type="ORF">PIG85_02630</name>
</gene>
<organism evidence="9 10">
    <name type="scientific">Winkia neuii subsp. anitrata</name>
    <dbReference type="NCBI Taxonomy" id="29318"/>
    <lineage>
        <taxon>Bacteria</taxon>
        <taxon>Bacillati</taxon>
        <taxon>Actinomycetota</taxon>
        <taxon>Actinomycetes</taxon>
        <taxon>Actinomycetales</taxon>
        <taxon>Actinomycetaceae</taxon>
        <taxon>Winkia</taxon>
    </lineage>
</organism>
<evidence type="ECO:0000256" key="6">
    <source>
        <dbReference type="ARBA" id="ARBA00023315"/>
    </source>
</evidence>
<proteinExistence type="predicted"/>
<protein>
    <recommendedName>
        <fullName evidence="4">Phosphate acetyltransferase</fullName>
        <ecNumber evidence="3">2.3.1.8</ecNumber>
    </recommendedName>
    <alternativeName>
        <fullName evidence="7">Phosphotransacetylase</fullName>
    </alternativeName>
</protein>
<dbReference type="InterPro" id="IPR002505">
    <property type="entry name" value="PTA_PTB"/>
</dbReference>
<dbReference type="Gene3D" id="3.40.50.10750">
    <property type="entry name" value="Isocitrate/Isopropylmalate dehydrogenase-like"/>
    <property type="match status" value="1"/>
</dbReference>
<dbReference type="Gene3D" id="3.40.50.10950">
    <property type="match status" value="1"/>
</dbReference>
<evidence type="ECO:0000313" key="9">
    <source>
        <dbReference type="EMBL" id="WCE46556.1"/>
    </source>
</evidence>